<evidence type="ECO:0000313" key="2">
    <source>
        <dbReference type="Proteomes" id="UP000050911"/>
    </source>
</evidence>
<proteinExistence type="predicted"/>
<comment type="caution">
    <text evidence="1">The sequence shown here is derived from an EMBL/GenBank/DDBJ whole genome shotgun (WGS) entry which is preliminary data.</text>
</comment>
<dbReference type="STRING" id="1302272.FC96_GL000036"/>
<evidence type="ECO:0000313" key="1">
    <source>
        <dbReference type="EMBL" id="KRK49121.1"/>
    </source>
</evidence>
<sequence length="198" mass="22662">METIEQQLQRAQKTGHLVELYRYGDSKHFSVGYVVVSDSKFMLFKQVSTDGALDGAAVIRLNTISQVKDASDYLTALTALIALARQKNFYDIWHIDDVLNQFDFDQHSILKTVLKWAFKNDRVISLGIHPGKREEKYTGFVGALKSKKVHFNYIDRSDLSARWAVKLAYADINYLEFASFETYGATAIMERFMAADFH</sequence>
<dbReference type="EMBL" id="AZCX01000001">
    <property type="protein sequence ID" value="KRK49121.1"/>
    <property type="molecule type" value="Genomic_DNA"/>
</dbReference>
<dbReference type="RefSeq" id="WP_056941579.1">
    <property type="nucleotide sequence ID" value="NZ_AZCX01000001.1"/>
</dbReference>
<dbReference type="Proteomes" id="UP000050911">
    <property type="component" value="Unassembled WGS sequence"/>
</dbReference>
<dbReference type="PATRIC" id="fig|1302272.5.peg.36"/>
<name>A0A0R1HZM8_9LACO</name>
<dbReference type="AlphaFoldDB" id="A0A0R1HZM8"/>
<dbReference type="OrthoDB" id="2303858at2"/>
<reference evidence="1 2" key="1">
    <citation type="journal article" date="2015" name="Genome Announc.">
        <title>Expanding the biotechnology potential of lactobacilli through comparative genomics of 213 strains and associated genera.</title>
        <authorList>
            <person name="Sun Z."/>
            <person name="Harris H.M."/>
            <person name="McCann A."/>
            <person name="Guo C."/>
            <person name="Argimon S."/>
            <person name="Zhang W."/>
            <person name="Yang X."/>
            <person name="Jeffery I.B."/>
            <person name="Cooney J.C."/>
            <person name="Kagawa T.F."/>
            <person name="Liu W."/>
            <person name="Song Y."/>
            <person name="Salvetti E."/>
            <person name="Wrobel A."/>
            <person name="Rasinkangas P."/>
            <person name="Parkhill J."/>
            <person name="Rea M.C."/>
            <person name="O'Sullivan O."/>
            <person name="Ritari J."/>
            <person name="Douillard F.P."/>
            <person name="Paul Ross R."/>
            <person name="Yang R."/>
            <person name="Briner A.E."/>
            <person name="Felis G.E."/>
            <person name="de Vos W.M."/>
            <person name="Barrangou R."/>
            <person name="Klaenhammer T.R."/>
            <person name="Caufield P.W."/>
            <person name="Cui Y."/>
            <person name="Zhang H."/>
            <person name="O'Toole P.W."/>
        </authorList>
    </citation>
    <scope>NUCLEOTIDE SEQUENCE [LARGE SCALE GENOMIC DNA]</scope>
    <source>
        <strain evidence="1 2">JCM 15530</strain>
    </source>
</reference>
<gene>
    <name evidence="1" type="ORF">FC96_GL000036</name>
</gene>
<protein>
    <submittedName>
        <fullName evidence="1">Uncharacterized protein</fullName>
    </submittedName>
</protein>
<accession>A0A0R1HZM8</accession>
<keyword evidence="2" id="KW-1185">Reference proteome</keyword>
<organism evidence="1 2">
    <name type="scientific">Secundilactobacillus kimchicus JCM 15530</name>
    <dbReference type="NCBI Taxonomy" id="1302272"/>
    <lineage>
        <taxon>Bacteria</taxon>
        <taxon>Bacillati</taxon>
        <taxon>Bacillota</taxon>
        <taxon>Bacilli</taxon>
        <taxon>Lactobacillales</taxon>
        <taxon>Lactobacillaceae</taxon>
        <taxon>Secundilactobacillus</taxon>
    </lineage>
</organism>